<keyword evidence="7" id="KW-0408">Iron</keyword>
<dbReference type="InterPro" id="IPR000531">
    <property type="entry name" value="Beta-barrel_TonB"/>
</dbReference>
<comment type="similarity">
    <text evidence="12">Belongs to the TonB-dependent receptor family.</text>
</comment>
<keyword evidence="11" id="KW-0998">Cell outer membrane</keyword>
<dbReference type="InterPro" id="IPR036942">
    <property type="entry name" value="Beta-barrel_TonB_sf"/>
</dbReference>
<evidence type="ECO:0000256" key="11">
    <source>
        <dbReference type="ARBA" id="ARBA00023237"/>
    </source>
</evidence>
<keyword evidence="5" id="KW-0812">Transmembrane</keyword>
<name>A0A519BAE2_9DELT</name>
<dbReference type="Pfam" id="PF00593">
    <property type="entry name" value="TonB_dep_Rec_b-barrel"/>
    <property type="match status" value="1"/>
</dbReference>
<protein>
    <submittedName>
        <fullName evidence="15">TonB-dependent receptor</fullName>
    </submittedName>
</protein>
<dbReference type="InterPro" id="IPR037066">
    <property type="entry name" value="Plug_dom_sf"/>
</dbReference>
<evidence type="ECO:0000256" key="7">
    <source>
        <dbReference type="ARBA" id="ARBA00023004"/>
    </source>
</evidence>
<evidence type="ECO:0000313" key="16">
    <source>
        <dbReference type="Proteomes" id="UP000320813"/>
    </source>
</evidence>
<keyword evidence="6" id="KW-0732">Signal</keyword>
<dbReference type="AlphaFoldDB" id="A0A519BAE2"/>
<dbReference type="Gene3D" id="2.40.170.20">
    <property type="entry name" value="TonB-dependent receptor, beta-barrel domain"/>
    <property type="match status" value="1"/>
</dbReference>
<comment type="subcellular location">
    <subcellularLocation>
        <location evidence="1">Cell outer membrane</location>
        <topology evidence="1">Multi-pass membrane protein</topology>
    </subcellularLocation>
</comment>
<keyword evidence="2" id="KW-0813">Transport</keyword>
<evidence type="ECO:0000259" key="14">
    <source>
        <dbReference type="Pfam" id="PF07715"/>
    </source>
</evidence>
<keyword evidence="3" id="KW-1134">Transmembrane beta strand</keyword>
<evidence type="ECO:0000313" key="15">
    <source>
        <dbReference type="EMBL" id="RZD14174.1"/>
    </source>
</evidence>
<keyword evidence="8" id="KW-0406">Ion transport</keyword>
<evidence type="ECO:0000256" key="6">
    <source>
        <dbReference type="ARBA" id="ARBA00022729"/>
    </source>
</evidence>
<dbReference type="PROSITE" id="PS01156">
    <property type="entry name" value="TONB_DEPENDENT_REC_2"/>
    <property type="match status" value="1"/>
</dbReference>
<keyword evidence="15" id="KW-0675">Receptor</keyword>
<dbReference type="GO" id="GO:0015344">
    <property type="term" value="F:siderophore uptake transmembrane transporter activity"/>
    <property type="evidence" value="ECO:0007669"/>
    <property type="project" value="TreeGrafter"/>
</dbReference>
<evidence type="ECO:0000256" key="4">
    <source>
        <dbReference type="ARBA" id="ARBA00022496"/>
    </source>
</evidence>
<organism evidence="15 16">
    <name type="scientific">Candidatus Acidulodesulfobacterium ferriphilum</name>
    <dbReference type="NCBI Taxonomy" id="2597223"/>
    <lineage>
        <taxon>Bacteria</taxon>
        <taxon>Deltaproteobacteria</taxon>
        <taxon>Candidatus Acidulodesulfobacterales</taxon>
        <taxon>Candidatus Acidulodesulfobacterium</taxon>
    </lineage>
</organism>
<keyword evidence="4" id="KW-0410">Iron transport</keyword>
<accession>A0A519BAE2</accession>
<gene>
    <name evidence="15" type="ORF">EVJ47_08050</name>
</gene>
<evidence type="ECO:0000256" key="2">
    <source>
        <dbReference type="ARBA" id="ARBA00022448"/>
    </source>
</evidence>
<sequence>MKGKIVNFLKILIRRRDNEPRSKKKNRNERGGEGKNFKLILAALFLLFIAGRSNFAFAQQNSNGVISLGVVTSSGVRRLLSYEKKEIKVISNKEIFKSTQSEVVINKNEIENAGVGNAAQALQMAPGVSVRSYGGNNPSDRSQVYVRGLSQGWGSASGSIARHEVMVLFDGVPMTDYVRNAWQPNMIPILSMIEGINVIYGPGNPYNRWYGSIGGTLNFIPVQPTVKPSAEISLGTGSYNTYYTNFTLSSGLTNGWDFIFSGGYVRENTFRTGSFNAPSHSYAFFAKAIKTLNNGSLSFGAYAARSSAYRPNFIPVSPVQGVTTQGLNASGAPLYSEQTSGYYSSLPYNMWYKLVKTQILLAYSKLNLQLSPNLTFSDMPWFRHGYRLHLRVNNYIPGAPSSEDWSPYSNNYGNRLTFKLNLPYNDVKFGGYYIYATWNPIWFGTQYDRYSETGFSTFIQDGIHLGKLTVIPGLDWVGYHNIFTSYNDPAAGTSAYSFSRQIFGTEPSLGASYQLFPYLRLYGNYSQTVQNPVGLASSAAAANPGSVSGIRDTDYEAGFKILLNKSNINFLHHFVFNATYFTYHLGHEAIPLTILVNTVYTTYFAYASANYNGVDISLLDNPVKNLHLYSNLEMLHTNYTSYVSGVNQENYDNLPVSNVPDLTFNLGLSYKIPFRNYNFSLTPKFWDIYNGKEYMFNNLTGAPTNQTMPSYNVANAGIKFTTHAFKKQDIKTLGIDFSILNLFNHQYNAFEYITSGAYFGGSTGESAGAILADPGAPRTFYLTANFKF</sequence>
<dbReference type="EMBL" id="SGBD01000004">
    <property type="protein sequence ID" value="RZD14174.1"/>
    <property type="molecule type" value="Genomic_DNA"/>
</dbReference>
<feature type="domain" description="TonB-dependent receptor-like beta-barrel" evidence="13">
    <location>
        <begin position="318"/>
        <end position="741"/>
    </location>
</feature>
<dbReference type="Proteomes" id="UP000320813">
    <property type="component" value="Unassembled WGS sequence"/>
</dbReference>
<keyword evidence="10 12" id="KW-0472">Membrane</keyword>
<evidence type="ECO:0000259" key="13">
    <source>
        <dbReference type="Pfam" id="PF00593"/>
    </source>
</evidence>
<evidence type="ECO:0000256" key="10">
    <source>
        <dbReference type="ARBA" id="ARBA00023136"/>
    </source>
</evidence>
<evidence type="ECO:0000256" key="8">
    <source>
        <dbReference type="ARBA" id="ARBA00023065"/>
    </source>
</evidence>
<reference evidence="15 16" key="1">
    <citation type="submission" date="2019-01" db="EMBL/GenBank/DDBJ databases">
        <title>Insights into ecological role of a new deltaproteobacterial order Candidatus Sinidesulfobacterales (Sva0485) by metagenomics and metatranscriptomics.</title>
        <authorList>
            <person name="Tan S."/>
            <person name="Liu J."/>
            <person name="Fang Y."/>
            <person name="Hedlund B.P."/>
            <person name="Lian Z.H."/>
            <person name="Huang L.Y."/>
            <person name="Li J.T."/>
            <person name="Huang L.N."/>
            <person name="Li W.J."/>
            <person name="Jiang H.C."/>
            <person name="Dong H.L."/>
            <person name="Shu W.S."/>
        </authorList>
    </citation>
    <scope>NUCLEOTIDE SEQUENCE [LARGE SCALE GENOMIC DNA]</scope>
    <source>
        <strain evidence="15">AP3</strain>
    </source>
</reference>
<dbReference type="GO" id="GO:0009279">
    <property type="term" value="C:cell outer membrane"/>
    <property type="evidence" value="ECO:0007669"/>
    <property type="project" value="UniProtKB-SubCell"/>
</dbReference>
<dbReference type="Pfam" id="PF07715">
    <property type="entry name" value="Plug"/>
    <property type="match status" value="1"/>
</dbReference>
<evidence type="ECO:0000256" key="5">
    <source>
        <dbReference type="ARBA" id="ARBA00022692"/>
    </source>
</evidence>
<evidence type="ECO:0000256" key="9">
    <source>
        <dbReference type="ARBA" id="ARBA00023077"/>
    </source>
</evidence>
<dbReference type="InterPro" id="IPR039426">
    <property type="entry name" value="TonB-dep_rcpt-like"/>
</dbReference>
<dbReference type="SUPFAM" id="SSF56935">
    <property type="entry name" value="Porins"/>
    <property type="match status" value="1"/>
</dbReference>
<keyword evidence="9 12" id="KW-0798">TonB box</keyword>
<proteinExistence type="inferred from homology"/>
<dbReference type="InterPro" id="IPR010917">
    <property type="entry name" value="TonB_rcpt_CS"/>
</dbReference>
<feature type="domain" description="TonB-dependent receptor plug" evidence="14">
    <location>
        <begin position="97"/>
        <end position="204"/>
    </location>
</feature>
<comment type="caution">
    <text evidence="15">The sequence shown here is derived from an EMBL/GenBank/DDBJ whole genome shotgun (WGS) entry which is preliminary data.</text>
</comment>
<evidence type="ECO:0000256" key="1">
    <source>
        <dbReference type="ARBA" id="ARBA00004571"/>
    </source>
</evidence>
<dbReference type="InterPro" id="IPR012910">
    <property type="entry name" value="Plug_dom"/>
</dbReference>
<dbReference type="PANTHER" id="PTHR32552:SF68">
    <property type="entry name" value="FERRICHROME OUTER MEMBRANE TRANSPORTER_PHAGE RECEPTOR"/>
    <property type="match status" value="1"/>
</dbReference>
<evidence type="ECO:0000256" key="12">
    <source>
        <dbReference type="RuleBase" id="RU003357"/>
    </source>
</evidence>
<dbReference type="Gene3D" id="2.170.130.10">
    <property type="entry name" value="TonB-dependent receptor, plug domain"/>
    <property type="match status" value="1"/>
</dbReference>
<dbReference type="PANTHER" id="PTHR32552">
    <property type="entry name" value="FERRICHROME IRON RECEPTOR-RELATED"/>
    <property type="match status" value="1"/>
</dbReference>
<evidence type="ECO:0000256" key="3">
    <source>
        <dbReference type="ARBA" id="ARBA00022452"/>
    </source>
</evidence>